<comment type="caution">
    <text evidence="1">The sequence shown here is derived from an EMBL/GenBank/DDBJ whole genome shotgun (WGS) entry which is preliminary data.</text>
</comment>
<dbReference type="HOGENOM" id="CLU_2992067_0_0_4"/>
<dbReference type="EMBL" id="AGAZ01000004">
    <property type="protein sequence ID" value="EGZ51249.1"/>
    <property type="molecule type" value="Genomic_DNA"/>
</dbReference>
<evidence type="ECO:0000313" key="2">
    <source>
        <dbReference type="Proteomes" id="UP000005336"/>
    </source>
</evidence>
<name>G4CM02_9NEIS</name>
<organism evidence="1 2">
    <name type="scientific">Neisseria wadsworthii 9715</name>
    <dbReference type="NCBI Taxonomy" id="1030841"/>
    <lineage>
        <taxon>Bacteria</taxon>
        <taxon>Pseudomonadati</taxon>
        <taxon>Pseudomonadota</taxon>
        <taxon>Betaproteobacteria</taxon>
        <taxon>Neisseriales</taxon>
        <taxon>Neisseriaceae</taxon>
        <taxon>Neisseria</taxon>
    </lineage>
</organism>
<accession>G4CM02</accession>
<sequence length="57" mass="6780">MLCKNMSGNHGIIVNQKIFERQPDSRYFQTGIPRVLYFAKVLSLIAYQWHVKRKLNK</sequence>
<keyword evidence="2" id="KW-1185">Reference proteome</keyword>
<reference evidence="1 2" key="1">
    <citation type="submission" date="2011-06" db="EMBL/GenBank/DDBJ databases">
        <authorList>
            <person name="Muzny D."/>
            <person name="Qin X."/>
            <person name="Deng J."/>
            <person name="Jiang H."/>
            <person name="Liu Y."/>
            <person name="Qu J."/>
            <person name="Song X.-Z."/>
            <person name="Zhang L."/>
            <person name="Thornton R."/>
            <person name="Coyle M."/>
            <person name="Francisco L."/>
            <person name="Jackson L."/>
            <person name="Javaid M."/>
            <person name="Korchina V."/>
            <person name="Kovar C."/>
            <person name="Mata R."/>
            <person name="Mathew T."/>
            <person name="Ngo R."/>
            <person name="Nguyen L."/>
            <person name="Nguyen N."/>
            <person name="Okwuonu G."/>
            <person name="Ongeri F."/>
            <person name="Pham C."/>
            <person name="Simmons D."/>
            <person name="Wilczek-Boney K."/>
            <person name="Hale W."/>
            <person name="Jakkamsetti A."/>
            <person name="Pham P."/>
            <person name="Ruth R."/>
            <person name="San Lucas F."/>
            <person name="Warren J."/>
            <person name="Zhang J."/>
            <person name="Zhao Z."/>
            <person name="Zhou C."/>
            <person name="Zhu D."/>
            <person name="Lee S."/>
            <person name="Bess C."/>
            <person name="Blankenburg K."/>
            <person name="Forbes L."/>
            <person name="Fu Q."/>
            <person name="Gubbala S."/>
            <person name="Hirani K."/>
            <person name="Jayaseelan J.C."/>
            <person name="Lara F."/>
            <person name="Munidasa M."/>
            <person name="Palculict T."/>
            <person name="Patil S."/>
            <person name="Pu L.-L."/>
            <person name="Saada N."/>
            <person name="Tang L."/>
            <person name="Weissenberger G."/>
            <person name="Zhu Y."/>
            <person name="Hemphill L."/>
            <person name="Shang Y."/>
            <person name="Youmans B."/>
            <person name="Ayvaz T."/>
            <person name="Ross M."/>
            <person name="Santibanez J."/>
            <person name="Aqrawi P."/>
            <person name="Gross S."/>
            <person name="Joshi V."/>
            <person name="Fowler G."/>
            <person name="Nazareth L."/>
            <person name="Reid J."/>
            <person name="Worley K."/>
            <person name="Petrosino J."/>
            <person name="Highlander S."/>
            <person name="Gibbs R."/>
        </authorList>
    </citation>
    <scope>NUCLEOTIDE SEQUENCE [LARGE SCALE GENOMIC DNA]</scope>
    <source>
        <strain evidence="1 2">9715</strain>
    </source>
</reference>
<dbReference type="PATRIC" id="fig|1030841.3.peg.120"/>
<dbReference type="AlphaFoldDB" id="G4CM02"/>
<gene>
    <name evidence="1" type="ORF">HMPREF9370_0111</name>
</gene>
<evidence type="ECO:0000313" key="1">
    <source>
        <dbReference type="EMBL" id="EGZ51249.1"/>
    </source>
</evidence>
<protein>
    <submittedName>
        <fullName evidence="1">Uncharacterized protein</fullName>
    </submittedName>
</protein>
<dbReference type="STRING" id="1030841.HMPREF9370_0111"/>
<proteinExistence type="predicted"/>
<dbReference type="Proteomes" id="UP000005336">
    <property type="component" value="Unassembled WGS sequence"/>
</dbReference>